<dbReference type="Proteomes" id="UP000236728">
    <property type="component" value="Unassembled WGS sequence"/>
</dbReference>
<accession>A0A1H5YC28</accession>
<dbReference type="InterPro" id="IPR029465">
    <property type="entry name" value="ATPgrasp_TupA"/>
</dbReference>
<dbReference type="RefSeq" id="WP_103933103.1">
    <property type="nucleotide sequence ID" value="NZ_FNVA01000003.1"/>
</dbReference>
<dbReference type="AlphaFoldDB" id="A0A1H5YC28"/>
<sequence length="314" mass="36580">MSPPSPVPPAGLSWFGRRKKALLRWGNARVWHRWPVIVRPLVKDFRRYHGYAPHIFRPRTLSEKVLHRMLFDRRKHLHVLSGKLESRGFAQRRTGSDQCLVPLVACIRNPAELREVELPEKFVMKASRGSEMTYIHRGEVPPDIHHLERLCDLWLKDQFPRGTLEWCYEHAEDVVLIEELLLDENGKLPVDYKIFCFDGIPRYIRTCEARFSDQVTNIFLTPEWVPLEDQTPYFKPALAPPPRPPHLAEMLELAATLSRGTDMLRVDLYDVGGKVYLGELTNTPSRAMMPYPPFEFDLFLGSFWKVDTRTPLEL</sequence>
<dbReference type="OrthoDB" id="9791827at2"/>
<reference evidence="1 2" key="1">
    <citation type="submission" date="2016-10" db="EMBL/GenBank/DDBJ databases">
        <authorList>
            <person name="de Groot N.N."/>
        </authorList>
    </citation>
    <scope>NUCLEOTIDE SEQUENCE [LARGE SCALE GENOMIC DNA]</scope>
    <source>
        <strain evidence="1 2">DSM 22489</strain>
    </source>
</reference>
<gene>
    <name evidence="1" type="ORF">SAMN05421819_2232</name>
</gene>
<evidence type="ECO:0000313" key="1">
    <source>
        <dbReference type="EMBL" id="SEG21548.1"/>
    </source>
</evidence>
<dbReference type="EMBL" id="FNVA01000003">
    <property type="protein sequence ID" value="SEG21548.1"/>
    <property type="molecule type" value="Genomic_DNA"/>
</dbReference>
<protein>
    <submittedName>
        <fullName evidence="1">TupA-like ATPgrasp</fullName>
    </submittedName>
</protein>
<evidence type="ECO:0000313" key="2">
    <source>
        <dbReference type="Proteomes" id="UP000236728"/>
    </source>
</evidence>
<keyword evidence="2" id="KW-1185">Reference proteome</keyword>
<dbReference type="Pfam" id="PF14305">
    <property type="entry name" value="ATPgrasp_TupA"/>
    <property type="match status" value="1"/>
</dbReference>
<name>A0A1H5YC28_9BACT</name>
<organism evidence="1 2">
    <name type="scientific">Bryocella elongata</name>
    <dbReference type="NCBI Taxonomy" id="863522"/>
    <lineage>
        <taxon>Bacteria</taxon>
        <taxon>Pseudomonadati</taxon>
        <taxon>Acidobacteriota</taxon>
        <taxon>Terriglobia</taxon>
        <taxon>Terriglobales</taxon>
        <taxon>Acidobacteriaceae</taxon>
        <taxon>Bryocella</taxon>
    </lineage>
</organism>
<proteinExistence type="predicted"/>